<dbReference type="GeneID" id="40306655"/>
<dbReference type="InterPro" id="IPR003697">
    <property type="entry name" value="Maf-like"/>
</dbReference>
<feature type="compositionally biased region" description="Basic residues" evidence="3">
    <location>
        <begin position="1"/>
        <end position="10"/>
    </location>
</feature>
<feature type="compositionally biased region" description="Basic and acidic residues" evidence="3">
    <location>
        <begin position="129"/>
        <end position="143"/>
    </location>
</feature>
<dbReference type="STRING" id="94643.A0A2A9M8N9"/>
<sequence length="373" mass="39372">MGTPHARNRPRGGPAGPRGSASGVRTLLPLLPLLCRCSGAQACGDSPGEQSGARRASGPSASSAGSDASSSPAAARVPVAPPSPSATASASPPCVVLASASARRLELCRAVLNLPVECRPSAFESIRSFEKPPRREGAAREAEEGADCEGAEEEATRDPVEVRRREETDWRGTRALAAGDGGRTEGRRRVAALVEEDRRLIQLAQEDEARETGEQRPSSFSSPSWLPKLYALKTANGKARSVAEELWAGDEGCCCRARLESDASCASAACLPPRSIVIGADTIVDLDGEVLEKPRDAEDARKMLRSLSGRTHAVHTAVCLYTRQGGTLQPAAAFVESTNVTMRTLGEADIEAYLRTNEPLDKAGKELRPVAVN</sequence>
<dbReference type="VEuPathDB" id="ToxoDB:BESB_015940"/>
<dbReference type="PANTHER" id="PTHR43213:SF5">
    <property type="entry name" value="BIFUNCTIONAL DTTP_UTP PYROPHOSPHATASE_METHYLTRANSFERASE PROTEIN-RELATED"/>
    <property type="match status" value="1"/>
</dbReference>
<evidence type="ECO:0000256" key="1">
    <source>
        <dbReference type="ARBA" id="ARBA00001968"/>
    </source>
</evidence>
<feature type="region of interest" description="Disordered" evidence="3">
    <location>
        <begin position="129"/>
        <end position="185"/>
    </location>
</feature>
<evidence type="ECO:0000313" key="5">
    <source>
        <dbReference type="EMBL" id="PFH32276.1"/>
    </source>
</evidence>
<dbReference type="Pfam" id="PF02545">
    <property type="entry name" value="Maf"/>
    <property type="match status" value="1"/>
</dbReference>
<organism evidence="5 6">
    <name type="scientific">Besnoitia besnoiti</name>
    <name type="common">Apicomplexan protozoan</name>
    <dbReference type="NCBI Taxonomy" id="94643"/>
    <lineage>
        <taxon>Eukaryota</taxon>
        <taxon>Sar</taxon>
        <taxon>Alveolata</taxon>
        <taxon>Apicomplexa</taxon>
        <taxon>Conoidasida</taxon>
        <taxon>Coccidia</taxon>
        <taxon>Eucoccidiorida</taxon>
        <taxon>Eimeriorina</taxon>
        <taxon>Sarcocystidae</taxon>
        <taxon>Besnoitia</taxon>
    </lineage>
</organism>
<feature type="signal peptide" evidence="4">
    <location>
        <begin position="1"/>
        <end position="42"/>
    </location>
</feature>
<dbReference type="KEGG" id="bbes:BESB_015940"/>
<protein>
    <submittedName>
        <fullName evidence="5">Putative septum formation protein maf</fullName>
    </submittedName>
</protein>
<dbReference type="OrthoDB" id="331815at2759"/>
<comment type="cofactor">
    <cofactor evidence="1">
        <name>a divalent metal cation</name>
        <dbReference type="ChEBI" id="CHEBI:60240"/>
    </cofactor>
</comment>
<name>A0A2A9M8N9_BESBE</name>
<dbReference type="AlphaFoldDB" id="A0A2A9M8N9"/>
<feature type="chain" id="PRO_5012044002" evidence="4">
    <location>
        <begin position="43"/>
        <end position="373"/>
    </location>
</feature>
<dbReference type="EMBL" id="NWUJ01000011">
    <property type="protein sequence ID" value="PFH32276.1"/>
    <property type="molecule type" value="Genomic_DNA"/>
</dbReference>
<dbReference type="PANTHER" id="PTHR43213">
    <property type="entry name" value="BIFUNCTIONAL DTTP/UTP PYROPHOSPHATASE/METHYLTRANSFERASE PROTEIN-RELATED"/>
    <property type="match status" value="1"/>
</dbReference>
<evidence type="ECO:0000256" key="4">
    <source>
        <dbReference type="SAM" id="SignalP"/>
    </source>
</evidence>
<feature type="region of interest" description="Disordered" evidence="3">
    <location>
        <begin position="42"/>
        <end position="93"/>
    </location>
</feature>
<evidence type="ECO:0000256" key="2">
    <source>
        <dbReference type="ARBA" id="ARBA00022801"/>
    </source>
</evidence>
<evidence type="ECO:0000256" key="3">
    <source>
        <dbReference type="SAM" id="MobiDB-lite"/>
    </source>
</evidence>
<proteinExistence type="predicted"/>
<comment type="caution">
    <text evidence="5">The sequence shown here is derived from an EMBL/GenBank/DDBJ whole genome shotgun (WGS) entry which is preliminary data.</text>
</comment>
<feature type="compositionally biased region" description="Low complexity" evidence="3">
    <location>
        <begin position="51"/>
        <end position="78"/>
    </location>
</feature>
<dbReference type="SUPFAM" id="SSF52972">
    <property type="entry name" value="ITPase-like"/>
    <property type="match status" value="1"/>
</dbReference>
<reference evidence="5 6" key="1">
    <citation type="submission" date="2017-09" db="EMBL/GenBank/DDBJ databases">
        <title>Genome sequencing of Besnoitia besnoiti strain Bb-Ger1.</title>
        <authorList>
            <person name="Schares G."/>
            <person name="Venepally P."/>
            <person name="Lorenzi H.A."/>
        </authorList>
    </citation>
    <scope>NUCLEOTIDE SEQUENCE [LARGE SCALE GENOMIC DNA]</scope>
    <source>
        <strain evidence="5 6">Bb-Ger1</strain>
    </source>
</reference>
<dbReference type="RefSeq" id="XP_029216285.1">
    <property type="nucleotide sequence ID" value="XM_029360309.1"/>
</dbReference>
<dbReference type="GO" id="GO:0047429">
    <property type="term" value="F:nucleoside triphosphate diphosphatase activity"/>
    <property type="evidence" value="ECO:0007669"/>
    <property type="project" value="InterPro"/>
</dbReference>
<feature type="compositionally biased region" description="Acidic residues" evidence="3">
    <location>
        <begin position="144"/>
        <end position="153"/>
    </location>
</feature>
<keyword evidence="4" id="KW-0732">Signal</keyword>
<feature type="compositionally biased region" description="Basic and acidic residues" evidence="3">
    <location>
        <begin position="154"/>
        <end position="172"/>
    </location>
</feature>
<dbReference type="Proteomes" id="UP000224006">
    <property type="component" value="Chromosome X"/>
</dbReference>
<keyword evidence="2" id="KW-0378">Hydrolase</keyword>
<dbReference type="Gene3D" id="3.90.950.10">
    <property type="match status" value="1"/>
</dbReference>
<feature type="region of interest" description="Disordered" evidence="3">
    <location>
        <begin position="1"/>
        <end position="23"/>
    </location>
</feature>
<gene>
    <name evidence="5" type="ORF">BESB_015940</name>
</gene>
<evidence type="ECO:0000313" key="6">
    <source>
        <dbReference type="Proteomes" id="UP000224006"/>
    </source>
</evidence>
<dbReference type="InterPro" id="IPR029001">
    <property type="entry name" value="ITPase-like_fam"/>
</dbReference>
<accession>A0A2A9M8N9</accession>
<keyword evidence="6" id="KW-1185">Reference proteome</keyword>